<organism evidence="2 3">
    <name type="scientific">Pleurotus ostreatus</name>
    <name type="common">Oyster mushroom</name>
    <name type="synonym">White-rot fungus</name>
    <dbReference type="NCBI Taxonomy" id="5322"/>
    <lineage>
        <taxon>Eukaryota</taxon>
        <taxon>Fungi</taxon>
        <taxon>Dikarya</taxon>
        <taxon>Basidiomycota</taxon>
        <taxon>Agaricomycotina</taxon>
        <taxon>Agaricomycetes</taxon>
        <taxon>Agaricomycetidae</taxon>
        <taxon>Agaricales</taxon>
        <taxon>Pleurotineae</taxon>
        <taxon>Pleurotaceae</taxon>
        <taxon>Pleurotus</taxon>
    </lineage>
</organism>
<sequence>MPPPWRIPILFSLDSPSARLALCGYLEVALTDSDKSDSDAGSDGDSGNGASGLGTGGNWSAGGGLSEAKTADDKLLTTDEIAEALPSLE</sequence>
<dbReference type="RefSeq" id="XP_036637193.1">
    <property type="nucleotide sequence ID" value="XM_036771348.1"/>
</dbReference>
<evidence type="ECO:0000256" key="1">
    <source>
        <dbReference type="SAM" id="MobiDB-lite"/>
    </source>
</evidence>
<dbReference type="EMBL" id="JACETU010000001">
    <property type="protein sequence ID" value="KAF7441349.1"/>
    <property type="molecule type" value="Genomic_DNA"/>
</dbReference>
<evidence type="ECO:0000313" key="2">
    <source>
        <dbReference type="EMBL" id="KAF7441349.1"/>
    </source>
</evidence>
<dbReference type="Proteomes" id="UP000623687">
    <property type="component" value="Unassembled WGS sequence"/>
</dbReference>
<dbReference type="GeneID" id="59371539"/>
<feature type="region of interest" description="Disordered" evidence="1">
    <location>
        <begin position="33"/>
        <end position="77"/>
    </location>
</feature>
<feature type="compositionally biased region" description="Gly residues" evidence="1">
    <location>
        <begin position="44"/>
        <end position="65"/>
    </location>
</feature>
<dbReference type="VEuPathDB" id="FungiDB:PC9H_001698"/>
<keyword evidence="3" id="KW-1185">Reference proteome</keyword>
<gene>
    <name evidence="2" type="ORF">PC9H_001698</name>
</gene>
<dbReference type="AlphaFoldDB" id="A0A8H7DWF8"/>
<accession>A0A8H7DWF8</accession>
<comment type="caution">
    <text evidence="2">The sequence shown here is derived from an EMBL/GenBank/DDBJ whole genome shotgun (WGS) entry which is preliminary data.</text>
</comment>
<evidence type="ECO:0000313" key="3">
    <source>
        <dbReference type="Proteomes" id="UP000623687"/>
    </source>
</evidence>
<protein>
    <submittedName>
        <fullName evidence="2">Uncharacterized protein</fullName>
    </submittedName>
</protein>
<name>A0A8H7DWF8_PLEOS</name>
<reference evidence="2" key="1">
    <citation type="submission" date="2019-07" db="EMBL/GenBank/DDBJ databases">
        <authorList>
            <person name="Palmer J.M."/>
        </authorList>
    </citation>
    <scope>NUCLEOTIDE SEQUENCE</scope>
    <source>
        <strain evidence="2">PC9</strain>
    </source>
</reference>
<proteinExistence type="predicted"/>